<name>A0A3E0U3M5_9GAMM</name>
<dbReference type="EMBL" id="QUOT01000001">
    <property type="protein sequence ID" value="REL31187.1"/>
    <property type="molecule type" value="Genomic_DNA"/>
</dbReference>
<dbReference type="SMART" id="SM00671">
    <property type="entry name" value="SEL1"/>
    <property type="match status" value="1"/>
</dbReference>
<dbReference type="Gene3D" id="1.25.40.10">
    <property type="entry name" value="Tetratricopeptide repeat domain"/>
    <property type="match status" value="1"/>
</dbReference>
<dbReference type="InterPro" id="IPR006597">
    <property type="entry name" value="Sel1-like"/>
</dbReference>
<dbReference type="AlphaFoldDB" id="A0A3E0U3M5"/>
<organism evidence="2 3">
    <name type="scientific">Thalassotalea euphylliae</name>
    <dbReference type="NCBI Taxonomy" id="1655234"/>
    <lineage>
        <taxon>Bacteria</taxon>
        <taxon>Pseudomonadati</taxon>
        <taxon>Pseudomonadota</taxon>
        <taxon>Gammaproteobacteria</taxon>
        <taxon>Alteromonadales</taxon>
        <taxon>Colwelliaceae</taxon>
        <taxon>Thalassotalea</taxon>
    </lineage>
</organism>
<reference evidence="3" key="1">
    <citation type="submission" date="2018-08" db="EMBL/GenBank/DDBJ databases">
        <title>Thalassotalea euphylliae genome.</title>
        <authorList>
            <person name="Summers S."/>
            <person name="Rice S.A."/>
            <person name="Freckelton M.L."/>
            <person name="Nedved B.T."/>
            <person name="Hadfield M.G."/>
        </authorList>
    </citation>
    <scope>NUCLEOTIDE SEQUENCE [LARGE SCALE GENOMIC DNA]</scope>
    <source>
        <strain evidence="3">H3</strain>
    </source>
</reference>
<keyword evidence="1" id="KW-0732">Signal</keyword>
<sequence length="177" mass="19722">MNKLASIFLGLAISSTSVFASANNANLIEVDTYKAEYQSALDLYKAKDYEKALSALEIVAKRGEKQAQYILGTMYLNSQGTEQDLLKSYAWLSVANEQKSKHWKKPLAMLDKKLPADYLALAKEQAKDYQAQYGAKAQKMKCRNTKTLGSKKPTHLCTKTEVKDGFYYASNQALAAN</sequence>
<dbReference type="RefSeq" id="WP_116015841.1">
    <property type="nucleotide sequence ID" value="NZ_QUOT01000001.1"/>
</dbReference>
<protein>
    <submittedName>
        <fullName evidence="2">Sel1 repeat family protein</fullName>
    </submittedName>
</protein>
<gene>
    <name evidence="2" type="ORF">DXX94_10935</name>
</gene>
<feature type="chain" id="PRO_5017600326" evidence="1">
    <location>
        <begin position="21"/>
        <end position="177"/>
    </location>
</feature>
<comment type="caution">
    <text evidence="2">The sequence shown here is derived from an EMBL/GenBank/DDBJ whole genome shotgun (WGS) entry which is preliminary data.</text>
</comment>
<dbReference type="Proteomes" id="UP000256899">
    <property type="component" value="Unassembled WGS sequence"/>
</dbReference>
<dbReference type="InterPro" id="IPR011990">
    <property type="entry name" value="TPR-like_helical_dom_sf"/>
</dbReference>
<evidence type="ECO:0000256" key="1">
    <source>
        <dbReference type="SAM" id="SignalP"/>
    </source>
</evidence>
<feature type="signal peptide" evidence="1">
    <location>
        <begin position="1"/>
        <end position="20"/>
    </location>
</feature>
<keyword evidence="3" id="KW-1185">Reference proteome</keyword>
<dbReference type="SUPFAM" id="SSF81901">
    <property type="entry name" value="HCP-like"/>
    <property type="match status" value="1"/>
</dbReference>
<proteinExistence type="predicted"/>
<evidence type="ECO:0000313" key="2">
    <source>
        <dbReference type="EMBL" id="REL31187.1"/>
    </source>
</evidence>
<accession>A0A3E0U3M5</accession>
<evidence type="ECO:0000313" key="3">
    <source>
        <dbReference type="Proteomes" id="UP000256899"/>
    </source>
</evidence>